<evidence type="ECO:0000313" key="1">
    <source>
        <dbReference type="Proteomes" id="UP000887572"/>
    </source>
</evidence>
<proteinExistence type="predicted"/>
<dbReference type="AlphaFoldDB" id="A0A914H7S1"/>
<reference evidence="2" key="1">
    <citation type="submission" date="2022-11" db="UniProtKB">
        <authorList>
            <consortium name="WormBaseParasite"/>
        </authorList>
    </citation>
    <scope>IDENTIFICATION</scope>
</reference>
<keyword evidence="1" id="KW-1185">Reference proteome</keyword>
<dbReference type="Proteomes" id="UP000887572">
    <property type="component" value="Unplaced"/>
</dbReference>
<protein>
    <submittedName>
        <fullName evidence="2">Uncharacterized protein</fullName>
    </submittedName>
</protein>
<organism evidence="1 2">
    <name type="scientific">Globodera rostochiensis</name>
    <name type="common">Golden nematode worm</name>
    <name type="synonym">Heterodera rostochiensis</name>
    <dbReference type="NCBI Taxonomy" id="31243"/>
    <lineage>
        <taxon>Eukaryota</taxon>
        <taxon>Metazoa</taxon>
        <taxon>Ecdysozoa</taxon>
        <taxon>Nematoda</taxon>
        <taxon>Chromadorea</taxon>
        <taxon>Rhabditida</taxon>
        <taxon>Tylenchina</taxon>
        <taxon>Tylenchomorpha</taxon>
        <taxon>Tylenchoidea</taxon>
        <taxon>Heteroderidae</taxon>
        <taxon>Heteroderinae</taxon>
        <taxon>Globodera</taxon>
    </lineage>
</organism>
<accession>A0A914H7S1</accession>
<evidence type="ECO:0000313" key="2">
    <source>
        <dbReference type="WBParaSite" id="Gr19_v10_g14991.t1"/>
    </source>
</evidence>
<sequence length="76" mass="8515">MQRMYFPRVEMETEDPGTPTLGFALRSSYSNVHGQAAHLREQLVHHLDGWHGDVGEEHPGFFTVVSVSVPTSSAHR</sequence>
<name>A0A914H7S1_GLORO</name>
<dbReference type="WBParaSite" id="Gr19_v10_g14991.t1">
    <property type="protein sequence ID" value="Gr19_v10_g14991.t1"/>
    <property type="gene ID" value="Gr19_v10_g14991"/>
</dbReference>